<evidence type="ECO:0000256" key="7">
    <source>
        <dbReference type="ARBA" id="ARBA00018687"/>
    </source>
</evidence>
<comment type="catalytic activity">
    <reaction evidence="14">
        <text>O-phospho-L-threonyl-[protein] + H2O = L-threonyl-[protein] + phosphate</text>
        <dbReference type="Rhea" id="RHEA:47004"/>
        <dbReference type="Rhea" id="RHEA-COMP:11060"/>
        <dbReference type="Rhea" id="RHEA-COMP:11605"/>
        <dbReference type="ChEBI" id="CHEBI:15377"/>
        <dbReference type="ChEBI" id="CHEBI:30013"/>
        <dbReference type="ChEBI" id="CHEBI:43474"/>
        <dbReference type="ChEBI" id="CHEBI:61977"/>
        <dbReference type="EC" id="3.1.3.16"/>
    </reaction>
</comment>
<comment type="caution">
    <text evidence="17">The sequence shown here is derived from an EMBL/GenBank/DDBJ whole genome shotgun (WGS) entry which is preliminary data.</text>
</comment>
<evidence type="ECO:0000256" key="14">
    <source>
        <dbReference type="ARBA" id="ARBA00048336"/>
    </source>
</evidence>
<evidence type="ECO:0000256" key="12">
    <source>
        <dbReference type="ARBA" id="ARBA00023242"/>
    </source>
</evidence>
<dbReference type="GO" id="GO:0006397">
    <property type="term" value="P:mRNA processing"/>
    <property type="evidence" value="ECO:0007669"/>
    <property type="project" value="UniProtKB-KW"/>
</dbReference>
<dbReference type="GO" id="GO:0000724">
    <property type="term" value="P:double-strand break repair via homologous recombination"/>
    <property type="evidence" value="ECO:0007669"/>
    <property type="project" value="TreeGrafter"/>
</dbReference>
<dbReference type="PROSITE" id="PS50192">
    <property type="entry name" value="T_SNARE"/>
    <property type="match status" value="1"/>
</dbReference>
<evidence type="ECO:0000256" key="5">
    <source>
        <dbReference type="ARBA" id="ARBA00013081"/>
    </source>
</evidence>
<dbReference type="GeneID" id="73379996"/>
<dbReference type="EMBL" id="JAHUZD010000074">
    <property type="protein sequence ID" value="KAI3404862.2"/>
    <property type="molecule type" value="Genomic_DNA"/>
</dbReference>
<keyword evidence="8" id="KW-0507">mRNA processing</keyword>
<reference evidence="17" key="1">
    <citation type="journal article" date="2022" name="DNA Res.">
        <title>Genome analysis of five recently described species of the CUG-Ser clade uncovers Candida theae as a new hybrid lineage with pathogenic potential in the Candida parapsilosis species complex.</title>
        <authorList>
            <person name="Mixao V."/>
            <person name="Del Olmo V."/>
            <person name="Hegedusova E."/>
            <person name="Saus E."/>
            <person name="Pryszcz L."/>
            <person name="Cillingova A."/>
            <person name="Nosek J."/>
            <person name="Gabaldon T."/>
        </authorList>
    </citation>
    <scope>NUCLEOTIDE SEQUENCE</scope>
    <source>
        <strain evidence="17">CBS 10844</strain>
    </source>
</reference>
<feature type="coiled-coil region" evidence="15">
    <location>
        <begin position="916"/>
        <end position="957"/>
    </location>
</feature>
<comment type="function">
    <text evidence="1">Processively dephosphorylates Ser-5 of the heptad repeats YSPTSPS in the C-terminal domain of the largest RNA polymerase II subunit (RPB1).</text>
</comment>
<evidence type="ECO:0000313" key="18">
    <source>
        <dbReference type="Proteomes" id="UP001202479"/>
    </source>
</evidence>
<dbReference type="GO" id="GO:0030915">
    <property type="term" value="C:Smc5-Smc6 complex"/>
    <property type="evidence" value="ECO:0007669"/>
    <property type="project" value="TreeGrafter"/>
</dbReference>
<feature type="coiled-coil region" evidence="15">
    <location>
        <begin position="786"/>
        <end position="841"/>
    </location>
</feature>
<dbReference type="EC" id="3.1.3.16" evidence="5"/>
<gene>
    <name evidence="17" type="ORF">KGF56_002379</name>
</gene>
<keyword evidence="10" id="KW-0904">Protein phosphatase</keyword>
<dbReference type="InterPro" id="IPR027417">
    <property type="entry name" value="P-loop_NTPase"/>
</dbReference>
<evidence type="ECO:0000256" key="4">
    <source>
        <dbReference type="ARBA" id="ARBA00010171"/>
    </source>
</evidence>
<comment type="similarity">
    <text evidence="3">Belongs to the SSU72 phosphatase family.</text>
</comment>
<evidence type="ECO:0000256" key="10">
    <source>
        <dbReference type="ARBA" id="ARBA00022912"/>
    </source>
</evidence>
<dbReference type="GO" id="GO:0016887">
    <property type="term" value="F:ATP hydrolysis activity"/>
    <property type="evidence" value="ECO:0007669"/>
    <property type="project" value="InterPro"/>
</dbReference>
<dbReference type="Proteomes" id="UP001202479">
    <property type="component" value="Unassembled WGS sequence"/>
</dbReference>
<name>A0AAI9WY35_9ASCO</name>
<keyword evidence="9" id="KW-0378">Hydrolase</keyword>
<dbReference type="RefSeq" id="XP_049180607.1">
    <property type="nucleotide sequence ID" value="XM_049323601.1"/>
</dbReference>
<keyword evidence="18" id="KW-1185">Reference proteome</keyword>
<dbReference type="Pfam" id="PF04722">
    <property type="entry name" value="Ssu72"/>
    <property type="match status" value="1"/>
</dbReference>
<dbReference type="InterPro" id="IPR006811">
    <property type="entry name" value="RNA_pol_II_suA"/>
</dbReference>
<evidence type="ECO:0000256" key="2">
    <source>
        <dbReference type="ARBA" id="ARBA00004123"/>
    </source>
</evidence>
<dbReference type="AlphaFoldDB" id="A0AAI9WY35"/>
<dbReference type="InterPro" id="IPR000727">
    <property type="entry name" value="T_SNARE_dom"/>
</dbReference>
<evidence type="ECO:0000256" key="9">
    <source>
        <dbReference type="ARBA" id="ARBA00022801"/>
    </source>
</evidence>
<comment type="subcellular location">
    <subcellularLocation>
        <location evidence="2">Nucleus</location>
    </subcellularLocation>
</comment>
<protein>
    <recommendedName>
        <fullName evidence="6">RNA polymerase II subunit A C-terminal domain phosphatase SSU72</fullName>
        <ecNumber evidence="5">3.1.3.16</ecNumber>
    </recommendedName>
    <alternativeName>
        <fullName evidence="7">Structural maintenance of chromosomes protein 5</fullName>
    </alternativeName>
</protein>
<keyword evidence="11 15" id="KW-0175">Coiled coil</keyword>
<evidence type="ECO:0000256" key="13">
    <source>
        <dbReference type="ARBA" id="ARBA00047761"/>
    </source>
</evidence>
<dbReference type="PANTHER" id="PTHR45916:SF1">
    <property type="entry name" value="STRUCTURAL MAINTENANCE OF CHROMOSOMES PROTEIN 5"/>
    <property type="match status" value="1"/>
</dbReference>
<keyword evidence="12" id="KW-0539">Nucleus</keyword>
<evidence type="ECO:0000256" key="11">
    <source>
        <dbReference type="ARBA" id="ARBA00023054"/>
    </source>
</evidence>
<evidence type="ECO:0000256" key="3">
    <source>
        <dbReference type="ARBA" id="ARBA00008978"/>
    </source>
</evidence>
<proteinExistence type="inferred from homology"/>
<dbReference type="Gene3D" id="6.10.140.550">
    <property type="match status" value="1"/>
</dbReference>
<comment type="similarity">
    <text evidence="4">Belongs to the SMC family. SMC5 subfamily.</text>
</comment>
<feature type="domain" description="T-SNARE coiled-coil homology" evidence="16">
    <location>
        <begin position="518"/>
        <end position="571"/>
    </location>
</feature>
<dbReference type="PANTHER" id="PTHR45916">
    <property type="entry name" value="STRUCTURAL MAINTENANCE OF CHROMOSOMES PROTEIN 5"/>
    <property type="match status" value="1"/>
</dbReference>
<evidence type="ECO:0000256" key="6">
    <source>
        <dbReference type="ARBA" id="ARBA00017215"/>
    </source>
</evidence>
<dbReference type="InterPro" id="IPR038729">
    <property type="entry name" value="Rad50/SbcC_AAA"/>
</dbReference>
<feature type="coiled-coil region" evidence="15">
    <location>
        <begin position="343"/>
        <end position="387"/>
    </location>
</feature>
<evidence type="ECO:0000256" key="8">
    <source>
        <dbReference type="ARBA" id="ARBA00022664"/>
    </source>
</evidence>
<comment type="catalytic activity">
    <reaction evidence="13">
        <text>O-phospho-L-seryl-[protein] + H2O = L-seryl-[protein] + phosphate</text>
        <dbReference type="Rhea" id="RHEA:20629"/>
        <dbReference type="Rhea" id="RHEA-COMP:9863"/>
        <dbReference type="Rhea" id="RHEA-COMP:11604"/>
        <dbReference type="ChEBI" id="CHEBI:15377"/>
        <dbReference type="ChEBI" id="CHEBI:29999"/>
        <dbReference type="ChEBI" id="CHEBI:43474"/>
        <dbReference type="ChEBI" id="CHEBI:83421"/>
        <dbReference type="EC" id="3.1.3.16"/>
    </reaction>
</comment>
<dbReference type="GO" id="GO:0003697">
    <property type="term" value="F:single-stranded DNA binding"/>
    <property type="evidence" value="ECO:0007669"/>
    <property type="project" value="TreeGrafter"/>
</dbReference>
<evidence type="ECO:0000313" key="17">
    <source>
        <dbReference type="EMBL" id="KAI3404862.2"/>
    </source>
</evidence>
<dbReference type="GO" id="GO:0005634">
    <property type="term" value="C:nucleus"/>
    <property type="evidence" value="ECO:0007669"/>
    <property type="project" value="UniProtKB-SubCell"/>
</dbReference>
<dbReference type="SUPFAM" id="SSF52540">
    <property type="entry name" value="P-loop containing nucleoside triphosphate hydrolases"/>
    <property type="match status" value="2"/>
</dbReference>
<dbReference type="Pfam" id="PF13476">
    <property type="entry name" value="AAA_23"/>
    <property type="match status" value="1"/>
</dbReference>
<evidence type="ECO:0000256" key="15">
    <source>
        <dbReference type="SAM" id="Coils"/>
    </source>
</evidence>
<feature type="coiled-coil region" evidence="15">
    <location>
        <begin position="431"/>
        <end position="567"/>
    </location>
</feature>
<dbReference type="GO" id="GO:0004722">
    <property type="term" value="F:protein serine/threonine phosphatase activity"/>
    <property type="evidence" value="ECO:0007669"/>
    <property type="project" value="UniProtKB-EC"/>
</dbReference>
<sequence>MESHKQLMDAGYNVQSFGTGSAVRLPGVSIDRPNVYEFGTPYDKIYQDLVSQNAGNIYESNGVMQMLRRNKDVKPAPEKWHSNSYAGKFDLVITCEERCFDSVMEDLMFRMYSNNNSTFPADANSSLKRIVHVINVEIKDDHENAILGGKGILKLVNMIHDYKRKKLNKDQVEDESDVLVWNFTTYSYTEFVLSPTLNMIIGPNGSGKSTLVAAICIGLAGKIDLIKRKNLKSMIKTGHERAAIEITIENEIGEEPIVVERDFSAKESIWSINRKKSTESAVKELRSKFNIQLDNLCHFLPQERVAEFAGLSSEKLLMETERTLKDGHLLAMHEDLIQKDTKSQEFQLKIEQLKNRLEQLHLERSKLEEEARKLQDYENKSKELENHRLLIPYARWQDMKEKQSHLKHKKNQAKKRLSLFDQNFAPLREDLGKLKLEIETQNTKVQKSEKEGNFIKSNIERHKDKLRNTQDEISALVQNLESYKTRTEQKKQELEQVRSEIQNLIEQRRIIGNIDKTEIEELSASYSESKSILRDLQNKLDDQSHQINDLSSDIKDLTMKMRREENRLQGNDKLDLLMAEASRERKPFRLRDDSFKMHCTLRELDEFRGNYFEAPVISCNVKERHFAAAVEKVVDKNTLFAFTVSSQLGYELMNEYSQRTKTNTPLRKLAEVRIPKPEFPAEKLASLGFEGYLLDYVTGPTEVLSMLCNSSKLHAIPISRHKLTEAQIKRLTDSSSGSFPFRKFISGDTLFNVMKSKYGSKQVYYSTEKISRSNFFETLGLSESEKKTIKSTVENYKAEIREKKEIYAEYKTRVEGIESKIRSVKNQLSQIKGRQQKLKEVISNATKIEGRITIKGEKAQKLERDANKDYTHKIRSYEQRITDKYAEFSAESAEMSELFCKYSNQQIESKLCDFEMLELKNRQKTAESLVEELRQLEKKLQQDYIKYKNEYEKIKESPEYEEMKKTNARYTEEERILIAGVAQVYIESNTFTESTIRKKMEHFEDELSVMSTADRGSVNLLRIKLQEIERAETDLPKFEADKFKLDEKIRSISTVWKAELSKFIHQISLAFSKRFGKVGSEGRVELVEGERFKDWKLQIMVKFRQESELKVLDHQSQSGGERAVSTIFFIMSLQGLSDAPFRIVDEINQGMDPKNEQMAHRYLVHTACTNHKSQYFLVTPKLLTGLYYHPDMMIHCIFTGPLLEENNDRKEGGFLDFANRFIAA</sequence>
<evidence type="ECO:0000259" key="16">
    <source>
        <dbReference type="PROSITE" id="PS50192"/>
    </source>
</evidence>
<accession>A0AAI9WY35</accession>
<dbReference type="Gene3D" id="3.40.50.300">
    <property type="entry name" value="P-loop containing nucleotide triphosphate hydrolases"/>
    <property type="match status" value="2"/>
</dbReference>
<organism evidence="17 18">
    <name type="scientific">Candida oxycetoniae</name>
    <dbReference type="NCBI Taxonomy" id="497107"/>
    <lineage>
        <taxon>Eukaryota</taxon>
        <taxon>Fungi</taxon>
        <taxon>Dikarya</taxon>
        <taxon>Ascomycota</taxon>
        <taxon>Saccharomycotina</taxon>
        <taxon>Pichiomycetes</taxon>
        <taxon>Debaryomycetaceae</taxon>
        <taxon>Candida/Lodderomyces clade</taxon>
        <taxon>Candida</taxon>
    </lineage>
</organism>
<evidence type="ECO:0000256" key="1">
    <source>
        <dbReference type="ARBA" id="ARBA00002497"/>
    </source>
</evidence>